<evidence type="ECO:0000256" key="1">
    <source>
        <dbReference type="SAM" id="MobiDB-lite"/>
    </source>
</evidence>
<proteinExistence type="predicted"/>
<dbReference type="SUPFAM" id="SSF56601">
    <property type="entry name" value="beta-lactamase/transpeptidase-like"/>
    <property type="match status" value="1"/>
</dbReference>
<dbReference type="Proteomes" id="UP000317410">
    <property type="component" value="Unassembled WGS sequence"/>
</dbReference>
<comment type="caution">
    <text evidence="3">The sequence shown here is derived from an EMBL/GenBank/DDBJ whole genome shotgun (WGS) entry which is preliminary data.</text>
</comment>
<feature type="domain" description="Beta-lactamase class A catalytic" evidence="2">
    <location>
        <begin position="68"/>
        <end position="293"/>
    </location>
</feature>
<dbReference type="AlphaFoldDB" id="A0A4Y4BCW1"/>
<dbReference type="GO" id="GO:0030655">
    <property type="term" value="P:beta-lactam antibiotic catabolic process"/>
    <property type="evidence" value="ECO:0007669"/>
    <property type="project" value="InterPro"/>
</dbReference>
<protein>
    <recommendedName>
        <fullName evidence="2">Beta-lactamase class A catalytic domain-containing protein</fullName>
    </recommendedName>
</protein>
<gene>
    <name evidence="3" type="ORF">MLI01_30590</name>
</gene>
<evidence type="ECO:0000313" key="3">
    <source>
        <dbReference type="EMBL" id="GEC76914.1"/>
    </source>
</evidence>
<dbReference type="EMBL" id="BJNQ01000029">
    <property type="protein sequence ID" value="GEC76914.1"/>
    <property type="molecule type" value="Genomic_DNA"/>
</dbReference>
<feature type="compositionally biased region" description="Basic residues" evidence="1">
    <location>
        <begin position="31"/>
        <end position="45"/>
    </location>
</feature>
<name>A0A4Y4BCW1_MICMQ</name>
<evidence type="ECO:0000313" key="4">
    <source>
        <dbReference type="Proteomes" id="UP000317410"/>
    </source>
</evidence>
<reference evidence="3 4" key="1">
    <citation type="submission" date="2019-06" db="EMBL/GenBank/DDBJ databases">
        <title>Whole genome shotgun sequence of Microbacterium liquefaciens NBRC 15037.</title>
        <authorList>
            <person name="Hosoyama A."/>
            <person name="Uohara A."/>
            <person name="Ohji S."/>
            <person name="Ichikawa N."/>
        </authorList>
    </citation>
    <scope>NUCLEOTIDE SEQUENCE [LARGE SCALE GENOMIC DNA]</scope>
    <source>
        <strain evidence="3 4">NBRC 15037</strain>
    </source>
</reference>
<accession>A0A4Y4BCW1</accession>
<organism evidence="3 4">
    <name type="scientific">Microbacterium maritypicum</name>
    <name type="common">Microbacterium liquefaciens</name>
    <dbReference type="NCBI Taxonomy" id="33918"/>
    <lineage>
        <taxon>Bacteria</taxon>
        <taxon>Bacillati</taxon>
        <taxon>Actinomycetota</taxon>
        <taxon>Actinomycetes</taxon>
        <taxon>Micrococcales</taxon>
        <taxon>Microbacteriaceae</taxon>
        <taxon>Microbacterium</taxon>
    </lineage>
</organism>
<dbReference type="RefSeq" id="WP_141388080.1">
    <property type="nucleotide sequence ID" value="NZ_BJNQ01000029.1"/>
</dbReference>
<dbReference type="InterPro" id="IPR045155">
    <property type="entry name" value="Beta-lactam_cat"/>
</dbReference>
<feature type="region of interest" description="Disordered" evidence="1">
    <location>
        <begin position="1"/>
        <end position="47"/>
    </location>
</feature>
<dbReference type="InterPro" id="IPR012338">
    <property type="entry name" value="Beta-lactam/transpept-like"/>
</dbReference>
<evidence type="ECO:0000259" key="2">
    <source>
        <dbReference type="Pfam" id="PF13354"/>
    </source>
</evidence>
<dbReference type="Pfam" id="PF13354">
    <property type="entry name" value="Beta-lactamase2"/>
    <property type="match status" value="1"/>
</dbReference>
<sequence length="321" mass="34219">MGALEPGEGLRNSSAPESLGGAQEASGAGRRSQRTSRRLPRRAAAGRRSFTATLRSLEGLVDSGAQVSVHVVDLDNHVHVLAGDDHVTMPIAGLGVVPLLIEVAAGFQSGALDPFEIVERESLERVETSGLWRHLHAPALPLEDLAVMAATAGDPIAVNALLHKVGHDRVRERIESLGLRRTALLDRFRDRRGPDDAPQVAVGSARELAGLFSALVNSQVVDAAVSAQVSEWLSLNQDLSLVAASTGLDPFAHDHDAHGLLFVNKTGRDRGVRAEAGVLAGPRAGVAYSLIVCFDDLSITHRLRAHDAFRVLGVELMEYTH</sequence>
<dbReference type="GO" id="GO:0008800">
    <property type="term" value="F:beta-lactamase activity"/>
    <property type="evidence" value="ECO:0007669"/>
    <property type="project" value="InterPro"/>
</dbReference>
<dbReference type="Gene3D" id="3.40.710.10">
    <property type="entry name" value="DD-peptidase/beta-lactamase superfamily"/>
    <property type="match status" value="1"/>
</dbReference>